<proteinExistence type="predicted"/>
<evidence type="ECO:0000313" key="2">
    <source>
        <dbReference type="EMBL" id="KAF1974060.1"/>
    </source>
</evidence>
<dbReference type="Proteomes" id="UP000800036">
    <property type="component" value="Unassembled WGS sequence"/>
</dbReference>
<evidence type="ECO:0000313" key="3">
    <source>
        <dbReference type="Proteomes" id="UP000800036"/>
    </source>
</evidence>
<sequence>MTYPFQAYNVGRCPKSQAIFIIFLEFLYDVSGAEPGTLVWSHGDKEGYGLHSDFMNGWTDQDILQRAFHTCTTPGKGMDSPDCSIGPVVGAKTPKLDFAVARNAEVKEEWGNKVIISKLPGDNPITLSSRLLSWLASWGLERYLWTGDE</sequence>
<dbReference type="OrthoDB" id="74764at2759"/>
<dbReference type="PANTHER" id="PTHR43662:SF3">
    <property type="entry name" value="DOMAIN PROTEIN, PUTATIVE (AFU_ORTHOLOGUE AFUA_6G11970)-RELATED"/>
    <property type="match status" value="1"/>
</dbReference>
<keyword evidence="3" id="KW-1185">Reference proteome</keyword>
<accession>A0A6A5VBJ1</accession>
<name>A0A6A5VBJ1_9PLEO</name>
<evidence type="ECO:0000259" key="1">
    <source>
        <dbReference type="Pfam" id="PF09362"/>
    </source>
</evidence>
<protein>
    <recommendedName>
        <fullName evidence="1">DUF1996 domain-containing protein</fullName>
    </recommendedName>
</protein>
<organism evidence="2 3">
    <name type="scientific">Bimuria novae-zelandiae CBS 107.79</name>
    <dbReference type="NCBI Taxonomy" id="1447943"/>
    <lineage>
        <taxon>Eukaryota</taxon>
        <taxon>Fungi</taxon>
        <taxon>Dikarya</taxon>
        <taxon>Ascomycota</taxon>
        <taxon>Pezizomycotina</taxon>
        <taxon>Dothideomycetes</taxon>
        <taxon>Pleosporomycetidae</taxon>
        <taxon>Pleosporales</taxon>
        <taxon>Massarineae</taxon>
        <taxon>Didymosphaeriaceae</taxon>
        <taxon>Bimuria</taxon>
    </lineage>
</organism>
<reference evidence="2" key="1">
    <citation type="journal article" date="2020" name="Stud. Mycol.">
        <title>101 Dothideomycetes genomes: a test case for predicting lifestyles and emergence of pathogens.</title>
        <authorList>
            <person name="Haridas S."/>
            <person name="Albert R."/>
            <person name="Binder M."/>
            <person name="Bloem J."/>
            <person name="Labutti K."/>
            <person name="Salamov A."/>
            <person name="Andreopoulos B."/>
            <person name="Baker S."/>
            <person name="Barry K."/>
            <person name="Bills G."/>
            <person name="Bluhm B."/>
            <person name="Cannon C."/>
            <person name="Castanera R."/>
            <person name="Culley D."/>
            <person name="Daum C."/>
            <person name="Ezra D."/>
            <person name="Gonzalez J."/>
            <person name="Henrissat B."/>
            <person name="Kuo A."/>
            <person name="Liang C."/>
            <person name="Lipzen A."/>
            <person name="Lutzoni F."/>
            <person name="Magnuson J."/>
            <person name="Mondo S."/>
            <person name="Nolan M."/>
            <person name="Ohm R."/>
            <person name="Pangilinan J."/>
            <person name="Park H.-J."/>
            <person name="Ramirez L."/>
            <person name="Alfaro M."/>
            <person name="Sun H."/>
            <person name="Tritt A."/>
            <person name="Yoshinaga Y."/>
            <person name="Zwiers L.-H."/>
            <person name="Turgeon B."/>
            <person name="Goodwin S."/>
            <person name="Spatafora J."/>
            <person name="Crous P."/>
            <person name="Grigoriev I."/>
        </authorList>
    </citation>
    <scope>NUCLEOTIDE SEQUENCE</scope>
    <source>
        <strain evidence="2">CBS 107.79</strain>
    </source>
</reference>
<feature type="domain" description="DUF1996" evidence="1">
    <location>
        <begin position="1"/>
        <end position="58"/>
    </location>
</feature>
<dbReference type="PANTHER" id="PTHR43662">
    <property type="match status" value="1"/>
</dbReference>
<dbReference type="EMBL" id="ML976677">
    <property type="protein sequence ID" value="KAF1974060.1"/>
    <property type="molecule type" value="Genomic_DNA"/>
</dbReference>
<dbReference type="Pfam" id="PF09362">
    <property type="entry name" value="DUF1996"/>
    <property type="match status" value="1"/>
</dbReference>
<dbReference type="AlphaFoldDB" id="A0A6A5VBJ1"/>
<dbReference type="InterPro" id="IPR018535">
    <property type="entry name" value="DUF1996"/>
</dbReference>
<gene>
    <name evidence="2" type="ORF">BU23DRAFT_567841</name>
</gene>